<dbReference type="InterPro" id="IPR010629">
    <property type="entry name" value="Ins_allergen"/>
</dbReference>
<dbReference type="Proteomes" id="UP000835206">
    <property type="component" value="Chromosome 7"/>
</dbReference>
<dbReference type="GeneID" id="105665627"/>
<feature type="chain" id="PRO_5039224972" evidence="1">
    <location>
        <begin position="20"/>
        <end position="802"/>
    </location>
</feature>
<dbReference type="AlphaFoldDB" id="A0A9C6S863"/>
<feature type="signal peptide" evidence="1">
    <location>
        <begin position="1"/>
        <end position="19"/>
    </location>
</feature>
<dbReference type="KEGG" id="bter:105665627"/>
<organism evidence="2 3">
    <name type="scientific">Bombus terrestris</name>
    <name type="common">Buff-tailed bumblebee</name>
    <name type="synonym">Apis terrestris</name>
    <dbReference type="NCBI Taxonomy" id="30195"/>
    <lineage>
        <taxon>Eukaryota</taxon>
        <taxon>Metazoa</taxon>
        <taxon>Ecdysozoa</taxon>
        <taxon>Arthropoda</taxon>
        <taxon>Hexapoda</taxon>
        <taxon>Insecta</taxon>
        <taxon>Pterygota</taxon>
        <taxon>Neoptera</taxon>
        <taxon>Endopterygota</taxon>
        <taxon>Hymenoptera</taxon>
        <taxon>Apocrita</taxon>
        <taxon>Aculeata</taxon>
        <taxon>Apoidea</taxon>
        <taxon>Anthophila</taxon>
        <taxon>Apidae</taxon>
        <taxon>Bombus</taxon>
        <taxon>Bombus</taxon>
    </lineage>
</organism>
<evidence type="ECO:0000256" key="1">
    <source>
        <dbReference type="SAM" id="SignalP"/>
    </source>
</evidence>
<proteinExistence type="predicted"/>
<sequence length="802" mass="90362">MKVIVALLVALVSASPLNAIELPATGSGALARELQPFLDLVPVGKILEISKAYLAQDKEFQAVVELLRSNESKQWVEEIEEEVAFKKMLDYMQNNGLDIKLLVNRFNKALGIPSVVSRIQTFFAPHIMITGGIEGYVQDIGSLISIEKFEQLYEEKIANSQVFKDFVHEVTSAEHISLYLSIFSNKHYQNLAQQVGDMGVNRNYFEASVLLILVVSTGNGFDVNLVVNNFNKALSIRPLTSRITASLTPYKVTGGINGYMEDTASLISMDDLMRLYEDKIEHAKVFRDLVHEVVLNKDNFRKMKVIVALLVALVSASPLNAIELPATGSGALARELQPFLDLVPVGKILEISKAYLAQDKEFQAVVELLRSNESKQWVQEVEEEVAFKKMLDYMQNNGLDIKLLVNRFNKALGIPSVVSRIQTFFAPHIMITGGIEGYVQDIGSLISIEKFEQLYEEKIANSQVFKDFVHEVTSAEHISLYLSIFSNKHYQNLAQQVGDIGVNRNYFEASVPLILVVSTVILSKHFQESIHVLTVNAMQWKTKEGNRTGIRIEYERDTIWWYNSSRRKLHAIKASQKRKEVSKMKAIAVLLVVLVAASPLNAIKVPATGSGELARDFQQFVDITPIDEILAVSKAYLAQDKQFQTAIKLLRSSESKQWVQEVEKAPEYKMLLDFIEKCGFDIKLVTNNFNKALGIPPLVSRIQAYLTPYRNITGGIQGYVYDIGRLLSMDKFAQVYEDRIANSKAFRDFVHEVISSKYLPFYLSVFSNKHFQNLEQQAANSGIDRNYFHVFAPLLLVTSTIV</sequence>
<evidence type="ECO:0000313" key="2">
    <source>
        <dbReference type="Proteomes" id="UP000835206"/>
    </source>
</evidence>
<protein>
    <submittedName>
        <fullName evidence="3">Uncharacterized protein LOC105665627</fullName>
    </submittedName>
</protein>
<dbReference type="Pfam" id="PF06757">
    <property type="entry name" value="Ins_allergen_rp"/>
    <property type="match status" value="4"/>
</dbReference>
<evidence type="ECO:0000313" key="3">
    <source>
        <dbReference type="RefSeq" id="XP_048263604.1"/>
    </source>
</evidence>
<dbReference type="RefSeq" id="XP_048263604.1">
    <property type="nucleotide sequence ID" value="XM_048407647.1"/>
</dbReference>
<gene>
    <name evidence="3" type="primary">LOC105665627</name>
</gene>
<keyword evidence="1" id="KW-0732">Signal</keyword>
<name>A0A9C6S863_BOMTE</name>
<keyword evidence="2" id="KW-1185">Reference proteome</keyword>
<dbReference type="PANTHER" id="PTHR21163">
    <property type="entry name" value="PROTEIN G12"/>
    <property type="match status" value="1"/>
</dbReference>
<dbReference type="PANTHER" id="PTHR21163:SF1">
    <property type="entry name" value="PROTEIN G12"/>
    <property type="match status" value="1"/>
</dbReference>
<dbReference type="OrthoDB" id="7882129at2759"/>
<accession>A0A9C6S863</accession>
<reference evidence="3" key="1">
    <citation type="submission" date="2025-08" db="UniProtKB">
        <authorList>
            <consortium name="RefSeq"/>
        </authorList>
    </citation>
    <scope>IDENTIFICATION</scope>
</reference>